<dbReference type="GO" id="GO:0005886">
    <property type="term" value="C:plasma membrane"/>
    <property type="evidence" value="ECO:0007669"/>
    <property type="project" value="TreeGrafter"/>
</dbReference>
<dbReference type="InterPro" id="IPR036259">
    <property type="entry name" value="MFS_trans_sf"/>
</dbReference>
<dbReference type="Pfam" id="PF13347">
    <property type="entry name" value="MFS_2"/>
    <property type="match status" value="1"/>
</dbReference>
<reference evidence="7 8" key="1">
    <citation type="submission" date="2020-04" db="EMBL/GenBank/DDBJ databases">
        <title>Sphingobium sp. AR-3-1 isolated from Arctic soil.</title>
        <authorList>
            <person name="Dahal R.H."/>
            <person name="Chaudhary D.K."/>
        </authorList>
    </citation>
    <scope>NUCLEOTIDE SEQUENCE [LARGE SCALE GENOMIC DNA]</scope>
    <source>
        <strain evidence="7 8">AR-3-1</strain>
    </source>
</reference>
<keyword evidence="3 5" id="KW-1133">Transmembrane helix</keyword>
<organism evidence="7 8">
    <name type="scientific">Sphingobium psychrophilum</name>
    <dbReference type="NCBI Taxonomy" id="2728834"/>
    <lineage>
        <taxon>Bacteria</taxon>
        <taxon>Pseudomonadati</taxon>
        <taxon>Pseudomonadota</taxon>
        <taxon>Alphaproteobacteria</taxon>
        <taxon>Sphingomonadales</taxon>
        <taxon>Sphingomonadaceae</taxon>
        <taxon>Sphingobium</taxon>
    </lineage>
</organism>
<feature type="transmembrane region" description="Helical" evidence="5">
    <location>
        <begin position="82"/>
        <end position="103"/>
    </location>
</feature>
<evidence type="ECO:0000256" key="3">
    <source>
        <dbReference type="ARBA" id="ARBA00022989"/>
    </source>
</evidence>
<feature type="transmembrane region" description="Helical" evidence="5">
    <location>
        <begin position="109"/>
        <end position="132"/>
    </location>
</feature>
<sequence>MNVAQPLTTRLCIGYGIGTIGISILLNTITTFFPTLMATVLGQSTALAGLLLTGSKLYDMAADMVIGTMSDRTKSRWGRRKPYMFAGLLISVISLLMIFMPPAVVGATLVLYMAMALVIYSTGYSLFAIPYIAMAGEMTDDYHERTRLFSFRVFCMSIGQILSVAGVAALIDMGGGGRSGYALMGSAMAALVGLSMALCLIGVRTARAVERVKPPIDMPLRRRVALLTSNRPLLDLMGAKFLQYISIAVFSGVKVLFLLNVLGVGYAGVIHLALAQNIAGALSTPLWAMVGKRIGKRPTYLIGVTILTLTYLSWGLAETGISNPEIWLRGALAGIGGNCMVLMSISMLPDVMEYDRIRSGGLRREGIFSGFYAIVEKFGYAIGPAISGIVLAVAGYVPTTNGALIQQSAEVLRGLYIAAAGIPAALLVFSAILIWRYQLTEETLRATRAVE</sequence>
<dbReference type="PANTHER" id="PTHR11328">
    <property type="entry name" value="MAJOR FACILITATOR SUPERFAMILY DOMAIN-CONTAINING PROTEIN"/>
    <property type="match status" value="1"/>
</dbReference>
<dbReference type="RefSeq" id="WP_169574637.1">
    <property type="nucleotide sequence ID" value="NZ_JABBFV010000018.1"/>
</dbReference>
<feature type="domain" description="Major facilitator superfamily (MFS) profile" evidence="6">
    <location>
        <begin position="232"/>
        <end position="451"/>
    </location>
</feature>
<dbReference type="GO" id="GO:0008643">
    <property type="term" value="P:carbohydrate transport"/>
    <property type="evidence" value="ECO:0007669"/>
    <property type="project" value="InterPro"/>
</dbReference>
<keyword evidence="4 5" id="KW-0472">Membrane</keyword>
<keyword evidence="8" id="KW-1185">Reference proteome</keyword>
<dbReference type="InterPro" id="IPR039672">
    <property type="entry name" value="MFS_2"/>
</dbReference>
<evidence type="ECO:0000259" key="6">
    <source>
        <dbReference type="PROSITE" id="PS50850"/>
    </source>
</evidence>
<gene>
    <name evidence="7" type="ORF">HHL08_19165</name>
</gene>
<feature type="transmembrane region" description="Helical" evidence="5">
    <location>
        <begin position="329"/>
        <end position="349"/>
    </location>
</feature>
<dbReference type="GO" id="GO:0015293">
    <property type="term" value="F:symporter activity"/>
    <property type="evidence" value="ECO:0007669"/>
    <property type="project" value="InterPro"/>
</dbReference>
<dbReference type="EMBL" id="JABBFV010000018">
    <property type="protein sequence ID" value="NML12234.1"/>
    <property type="molecule type" value="Genomic_DNA"/>
</dbReference>
<feature type="transmembrane region" description="Helical" evidence="5">
    <location>
        <begin position="370"/>
        <end position="394"/>
    </location>
</feature>
<dbReference type="PANTHER" id="PTHR11328:SF24">
    <property type="entry name" value="MAJOR FACILITATOR SUPERFAMILY (MFS) PROFILE DOMAIN-CONTAINING PROTEIN"/>
    <property type="match status" value="1"/>
</dbReference>
<comment type="similarity">
    <text evidence="1">Belongs to the sodium:galactoside symporter (TC 2.A.2) family.</text>
</comment>
<protein>
    <submittedName>
        <fullName evidence="7">MFS transporter</fullName>
    </submittedName>
</protein>
<feature type="transmembrane region" description="Helical" evidence="5">
    <location>
        <begin position="414"/>
        <end position="435"/>
    </location>
</feature>
<name>A0A7X9ZVC6_9SPHN</name>
<evidence type="ECO:0000313" key="8">
    <source>
        <dbReference type="Proteomes" id="UP000519023"/>
    </source>
</evidence>
<feature type="transmembrane region" description="Helical" evidence="5">
    <location>
        <begin position="300"/>
        <end position="317"/>
    </location>
</feature>
<evidence type="ECO:0000313" key="7">
    <source>
        <dbReference type="EMBL" id="NML12234.1"/>
    </source>
</evidence>
<dbReference type="PROSITE" id="PS50850">
    <property type="entry name" value="MFS"/>
    <property type="match status" value="1"/>
</dbReference>
<proteinExistence type="inferred from homology"/>
<dbReference type="AlphaFoldDB" id="A0A7X9ZVC6"/>
<accession>A0A7X9ZVC6</accession>
<evidence type="ECO:0000256" key="1">
    <source>
        <dbReference type="ARBA" id="ARBA00009617"/>
    </source>
</evidence>
<comment type="caution">
    <text evidence="7">The sequence shown here is derived from an EMBL/GenBank/DDBJ whole genome shotgun (WGS) entry which is preliminary data.</text>
</comment>
<dbReference type="SUPFAM" id="SSF103473">
    <property type="entry name" value="MFS general substrate transporter"/>
    <property type="match status" value="1"/>
</dbReference>
<evidence type="ECO:0000256" key="4">
    <source>
        <dbReference type="ARBA" id="ARBA00023136"/>
    </source>
</evidence>
<evidence type="ECO:0000256" key="5">
    <source>
        <dbReference type="SAM" id="Phobius"/>
    </source>
</evidence>
<evidence type="ECO:0000256" key="2">
    <source>
        <dbReference type="ARBA" id="ARBA00022692"/>
    </source>
</evidence>
<dbReference type="Proteomes" id="UP000519023">
    <property type="component" value="Unassembled WGS sequence"/>
</dbReference>
<keyword evidence="2 5" id="KW-0812">Transmembrane</keyword>
<feature type="transmembrane region" description="Helical" evidence="5">
    <location>
        <begin position="241"/>
        <end position="262"/>
    </location>
</feature>
<feature type="transmembrane region" description="Helical" evidence="5">
    <location>
        <begin position="7"/>
        <end position="26"/>
    </location>
</feature>
<feature type="transmembrane region" description="Helical" evidence="5">
    <location>
        <begin position="183"/>
        <end position="203"/>
    </location>
</feature>
<dbReference type="Gene3D" id="1.20.1250.20">
    <property type="entry name" value="MFS general substrate transporter like domains"/>
    <property type="match status" value="2"/>
</dbReference>
<feature type="transmembrane region" description="Helical" evidence="5">
    <location>
        <begin position="268"/>
        <end position="288"/>
    </location>
</feature>
<dbReference type="InterPro" id="IPR020846">
    <property type="entry name" value="MFS_dom"/>
</dbReference>
<feature type="transmembrane region" description="Helical" evidence="5">
    <location>
        <begin position="32"/>
        <end position="52"/>
    </location>
</feature>
<feature type="transmembrane region" description="Helical" evidence="5">
    <location>
        <begin position="153"/>
        <end position="171"/>
    </location>
</feature>